<evidence type="ECO:0000313" key="2">
    <source>
        <dbReference type="Proteomes" id="UP000016570"/>
    </source>
</evidence>
<organism evidence="1 2">
    <name type="scientific">Vibrio proteolyticus NBRC 13287</name>
    <dbReference type="NCBI Taxonomy" id="1219065"/>
    <lineage>
        <taxon>Bacteria</taxon>
        <taxon>Pseudomonadati</taxon>
        <taxon>Pseudomonadota</taxon>
        <taxon>Gammaproteobacteria</taxon>
        <taxon>Vibrionales</taxon>
        <taxon>Vibrionaceae</taxon>
        <taxon>Vibrio</taxon>
    </lineage>
</organism>
<accession>U3BFJ5</accession>
<name>U3BFJ5_VIBPR</name>
<comment type="caution">
    <text evidence="1">The sequence shown here is derived from an EMBL/GenBank/DDBJ whole genome shotgun (WGS) entry which is preliminary data.</text>
</comment>
<protein>
    <submittedName>
        <fullName evidence="1">Uncharacterized protein</fullName>
    </submittedName>
</protein>
<gene>
    <name evidence="1" type="ORF">VPR01S_14_00050</name>
</gene>
<dbReference type="Proteomes" id="UP000016570">
    <property type="component" value="Unassembled WGS sequence"/>
</dbReference>
<dbReference type="EMBL" id="BATJ01000014">
    <property type="protein sequence ID" value="GAD68479.1"/>
    <property type="molecule type" value="Genomic_DNA"/>
</dbReference>
<sequence length="236" mass="27215">MYNAHTELKYKPLMKQEVIDCLKLDMKICWEHFSQKLSSFTADEKIIIFNNLSQLYDVSTDVKVKKATDADYNALYYESGNPELNEFLQAMFDCFKSWQVYSDIELSKCLYAHTNRGTDNWFPVVIINQKINEFQCAGELVTVYRGCHNTELKTDKYKQRQSWSTDFSVAKSFAYYHPSSDTPRNNRIVIKATVNKESILWARNAESEVVLALDFTAKSVSTAMTYDDFIAQGGDA</sequence>
<keyword evidence="2" id="KW-1185">Reference proteome</keyword>
<evidence type="ECO:0000313" key="1">
    <source>
        <dbReference type="EMBL" id="GAD68479.1"/>
    </source>
</evidence>
<proteinExistence type="predicted"/>
<reference evidence="1 2" key="1">
    <citation type="submission" date="2013-09" db="EMBL/GenBank/DDBJ databases">
        <title>Whole genome shotgun sequence of Vibrio proteolyticus NBRC 13287.</title>
        <authorList>
            <person name="Isaki S."/>
            <person name="Hosoyama A."/>
            <person name="Numata M."/>
            <person name="Hashimoto M."/>
            <person name="Hosoyama Y."/>
            <person name="Tsuchikane K."/>
            <person name="Noguchi M."/>
            <person name="Hirakata S."/>
            <person name="Ichikawa N."/>
            <person name="Ohji S."/>
            <person name="Yamazoe A."/>
            <person name="Fujita N."/>
        </authorList>
    </citation>
    <scope>NUCLEOTIDE SEQUENCE [LARGE SCALE GENOMIC DNA]</scope>
    <source>
        <strain evidence="1 2">NBRC 13287</strain>
    </source>
</reference>
<dbReference type="AlphaFoldDB" id="U3BFJ5"/>